<reference evidence="1" key="1">
    <citation type="submission" date="2021-02" db="EMBL/GenBank/DDBJ databases">
        <authorList>
            <person name="Nowell W R."/>
        </authorList>
    </citation>
    <scope>NUCLEOTIDE SEQUENCE</scope>
    <source>
        <strain evidence="1">Ploen Becks lab</strain>
    </source>
</reference>
<accession>A0A814MRE4</accession>
<protein>
    <recommendedName>
        <fullName evidence="3">SWIM-type domain-containing protein</fullName>
    </recommendedName>
</protein>
<dbReference type="OrthoDB" id="10201647at2759"/>
<dbReference type="EMBL" id="CAJNOC010006634">
    <property type="protein sequence ID" value="CAF1082153.1"/>
    <property type="molecule type" value="Genomic_DNA"/>
</dbReference>
<sequence>MVLADIKFLHYSKSYIEYEVNKHNILSKWYSNPNLSSFCLYFVKQWILNTRFNNWIVFTPPPGFAATNNPIESFNFQFKDQFTYFKSRNMLDCAKLICEQLIPVNGETLPIFRYSRESNLKVKNKAKLLNDSLFVKSSQNQNFVYYYGNHSVSEINLELKTWSCRWFLAYATCSHIYKAFQIFDIQASSSKFVIRPRKDPRIDNSKAKAEEILAKDSFMTTNQISMFKTLIECYNKINMYIFLFESIYYSPFKITDIIISSIKESDEQEKPLTKEVQVEICFGRKRGRPKKAKGALKHI</sequence>
<name>A0A814MRE4_9BILA</name>
<evidence type="ECO:0000313" key="2">
    <source>
        <dbReference type="Proteomes" id="UP000663879"/>
    </source>
</evidence>
<keyword evidence="2" id="KW-1185">Reference proteome</keyword>
<comment type="caution">
    <text evidence="1">The sequence shown here is derived from an EMBL/GenBank/DDBJ whole genome shotgun (WGS) entry which is preliminary data.</text>
</comment>
<gene>
    <name evidence="1" type="ORF">OXX778_LOCUS20243</name>
</gene>
<proteinExistence type="predicted"/>
<dbReference type="Proteomes" id="UP000663879">
    <property type="component" value="Unassembled WGS sequence"/>
</dbReference>
<evidence type="ECO:0008006" key="3">
    <source>
        <dbReference type="Google" id="ProtNLM"/>
    </source>
</evidence>
<dbReference type="AlphaFoldDB" id="A0A814MRE4"/>
<organism evidence="1 2">
    <name type="scientific">Brachionus calyciflorus</name>
    <dbReference type="NCBI Taxonomy" id="104777"/>
    <lineage>
        <taxon>Eukaryota</taxon>
        <taxon>Metazoa</taxon>
        <taxon>Spiralia</taxon>
        <taxon>Gnathifera</taxon>
        <taxon>Rotifera</taxon>
        <taxon>Eurotatoria</taxon>
        <taxon>Monogononta</taxon>
        <taxon>Pseudotrocha</taxon>
        <taxon>Ploima</taxon>
        <taxon>Brachionidae</taxon>
        <taxon>Brachionus</taxon>
    </lineage>
</organism>
<evidence type="ECO:0000313" key="1">
    <source>
        <dbReference type="EMBL" id="CAF1082153.1"/>
    </source>
</evidence>